<evidence type="ECO:0000256" key="1">
    <source>
        <dbReference type="ARBA" id="ARBA00005125"/>
    </source>
</evidence>
<dbReference type="Gene3D" id="3.90.25.10">
    <property type="entry name" value="UDP-galactose 4-epimerase, domain 1"/>
    <property type="match status" value="1"/>
</dbReference>
<dbReference type="OrthoDB" id="9803010at2"/>
<dbReference type="STRING" id="64969.SAMN02745127_01290"/>
<organism evidence="4 5">
    <name type="scientific">Oceanospirillum multiglobuliferum</name>
    <dbReference type="NCBI Taxonomy" id="64969"/>
    <lineage>
        <taxon>Bacteria</taxon>
        <taxon>Pseudomonadati</taxon>
        <taxon>Pseudomonadota</taxon>
        <taxon>Gammaproteobacteria</taxon>
        <taxon>Oceanospirillales</taxon>
        <taxon>Oceanospirillaceae</taxon>
        <taxon>Oceanospirillum</taxon>
    </lineage>
</organism>
<dbReference type="RefSeq" id="WP_078744913.1">
    <property type="nucleotide sequence ID" value="NZ_FUXG01000007.1"/>
</dbReference>
<name>A0A1T4NYP3_9GAMM</name>
<proteinExistence type="inferred from homology"/>
<comment type="caution">
    <text evidence="4">The sequence shown here is derived from an EMBL/GenBank/DDBJ whole genome shotgun (WGS) entry which is preliminary data.</text>
</comment>
<dbReference type="InterPro" id="IPR001509">
    <property type="entry name" value="Epimerase_deHydtase"/>
</dbReference>
<evidence type="ECO:0000259" key="3">
    <source>
        <dbReference type="Pfam" id="PF01370"/>
    </source>
</evidence>
<reference evidence="4 5" key="1">
    <citation type="submission" date="2017-01" db="EMBL/GenBank/DDBJ databases">
        <title>Genome Sequencing of a Marine Spirillum, Oceanospirillum multiglobuliferum ATCC 33336, from Japan.</title>
        <authorList>
            <person name="Carney J.G."/>
            <person name="Trachtenberg A.M."/>
            <person name="Rheaume B.A."/>
            <person name="Linnane J.D."/>
            <person name="Pitts N.L."/>
            <person name="Mykles D.L."/>
            <person name="Maclea K.S."/>
        </authorList>
    </citation>
    <scope>NUCLEOTIDE SEQUENCE [LARGE SCALE GENOMIC DNA]</scope>
    <source>
        <strain evidence="4 5">ATCC 33336</strain>
    </source>
</reference>
<dbReference type="InterPro" id="IPR036291">
    <property type="entry name" value="NAD(P)-bd_dom_sf"/>
</dbReference>
<sequence length="317" mass="34395">MAKYLVTGGCGFIGSHLCDALIHQGHDVLVLDNLSTGKLENLNPSAQLYVGDINDKMLTKMLMSQVVGCFHLAAIASVVRSNEAWGETHMTNQSGTINLFETSAGLVKPVPVIYASSAAVYGDNAAMPLTERSVVRPLTAYGVDKLACELQAQVAGRIHKVPTLGFRFFNVFGPRQDPSSPYSGVISIFSNRVAQHQNITIYGDGSQIRDFVYVQDVVRFLLLGMQQADIKAPVFNICTGKASSIKGLAQTLFSILGYEVEIIYAAKKAGDIQHSLGDPSRLVQQFQSCAEYDLGQGLLEMLQSSHALSHHIYQQAV</sequence>
<dbReference type="EMBL" id="MTSM01000013">
    <property type="protein sequence ID" value="OPX55075.1"/>
    <property type="molecule type" value="Genomic_DNA"/>
</dbReference>
<dbReference type="Gene3D" id="3.40.50.720">
    <property type="entry name" value="NAD(P)-binding Rossmann-like Domain"/>
    <property type="match status" value="1"/>
</dbReference>
<dbReference type="AlphaFoldDB" id="A0A1T4NYP3"/>
<dbReference type="Pfam" id="PF01370">
    <property type="entry name" value="Epimerase"/>
    <property type="match status" value="1"/>
</dbReference>
<protein>
    <submittedName>
        <fullName evidence="4">Epimerase</fullName>
    </submittedName>
</protein>
<dbReference type="PANTHER" id="PTHR43000">
    <property type="entry name" value="DTDP-D-GLUCOSE 4,6-DEHYDRATASE-RELATED"/>
    <property type="match status" value="1"/>
</dbReference>
<evidence type="ECO:0000256" key="2">
    <source>
        <dbReference type="ARBA" id="ARBA00007637"/>
    </source>
</evidence>
<gene>
    <name evidence="4" type="ORF">BTE48_10610</name>
</gene>
<comment type="pathway">
    <text evidence="1">Bacterial outer membrane biogenesis; LPS O-antigen biosynthesis.</text>
</comment>
<feature type="domain" description="NAD-dependent epimerase/dehydratase" evidence="3">
    <location>
        <begin position="5"/>
        <end position="238"/>
    </location>
</feature>
<dbReference type="SUPFAM" id="SSF51735">
    <property type="entry name" value="NAD(P)-binding Rossmann-fold domains"/>
    <property type="match status" value="1"/>
</dbReference>
<comment type="similarity">
    <text evidence="2">Belongs to the NAD(P)-dependent epimerase/dehydratase family.</text>
</comment>
<keyword evidence="5" id="KW-1185">Reference proteome</keyword>
<accession>A0A1T4NYP3</accession>
<evidence type="ECO:0000313" key="5">
    <source>
        <dbReference type="Proteomes" id="UP000191418"/>
    </source>
</evidence>
<dbReference type="Proteomes" id="UP000191418">
    <property type="component" value="Unassembled WGS sequence"/>
</dbReference>
<evidence type="ECO:0000313" key="4">
    <source>
        <dbReference type="EMBL" id="OPX55075.1"/>
    </source>
</evidence>